<organism evidence="1 2">
    <name type="scientific">Citrus unshiu</name>
    <name type="common">Satsuma mandarin</name>
    <name type="synonym">Citrus nobilis var. unshiu</name>
    <dbReference type="NCBI Taxonomy" id="55188"/>
    <lineage>
        <taxon>Eukaryota</taxon>
        <taxon>Viridiplantae</taxon>
        <taxon>Streptophyta</taxon>
        <taxon>Embryophyta</taxon>
        <taxon>Tracheophyta</taxon>
        <taxon>Spermatophyta</taxon>
        <taxon>Magnoliopsida</taxon>
        <taxon>eudicotyledons</taxon>
        <taxon>Gunneridae</taxon>
        <taxon>Pentapetalae</taxon>
        <taxon>rosids</taxon>
        <taxon>malvids</taxon>
        <taxon>Sapindales</taxon>
        <taxon>Rutaceae</taxon>
        <taxon>Aurantioideae</taxon>
        <taxon>Citrus</taxon>
    </lineage>
</organism>
<evidence type="ECO:0000313" key="1">
    <source>
        <dbReference type="EMBL" id="GAY68570.1"/>
    </source>
</evidence>
<evidence type="ECO:0000313" key="2">
    <source>
        <dbReference type="Proteomes" id="UP000236630"/>
    </source>
</evidence>
<protein>
    <recommendedName>
        <fullName evidence="3">Wall-associated receptor kinase galacturonan-binding domain-containing protein</fullName>
    </recommendedName>
</protein>
<evidence type="ECO:0008006" key="3">
    <source>
        <dbReference type="Google" id="ProtNLM"/>
    </source>
</evidence>
<gene>
    <name evidence="1" type="ORF">CUMW_265170</name>
</gene>
<dbReference type="EMBL" id="BDQV01000917">
    <property type="protein sequence ID" value="GAY68570.1"/>
    <property type="molecule type" value="Genomic_DNA"/>
</dbReference>
<name>A0A2H5QVB8_CITUN</name>
<dbReference type="Proteomes" id="UP000236630">
    <property type="component" value="Unassembled WGS sequence"/>
</dbReference>
<proteinExistence type="predicted"/>
<accession>A0A2H5QVB8</accession>
<dbReference type="AlphaFoldDB" id="A0A2H5QVB8"/>
<sequence>MELFTAAPQATPQILGNCHLDQTYAIDCKSNKPILRIISLEVLEFQLQNSTMRLNQSVISYCQDKTVETSFVNLENLPFYFPYHDNKFASIGCNNLA</sequence>
<comment type="caution">
    <text evidence="1">The sequence shown here is derived from an EMBL/GenBank/DDBJ whole genome shotgun (WGS) entry which is preliminary data.</text>
</comment>
<keyword evidence="2" id="KW-1185">Reference proteome</keyword>
<reference evidence="1 2" key="1">
    <citation type="journal article" date="2017" name="Front. Genet.">
        <title>Draft sequencing of the heterozygous diploid genome of Satsuma (Citrus unshiu Marc.) using a hybrid assembly approach.</title>
        <authorList>
            <person name="Shimizu T."/>
            <person name="Tanizawa Y."/>
            <person name="Mochizuki T."/>
            <person name="Nagasaki H."/>
            <person name="Yoshioka T."/>
            <person name="Toyoda A."/>
            <person name="Fujiyama A."/>
            <person name="Kaminuma E."/>
            <person name="Nakamura Y."/>
        </authorList>
    </citation>
    <scope>NUCLEOTIDE SEQUENCE [LARGE SCALE GENOMIC DNA]</scope>
    <source>
        <strain evidence="2">cv. Miyagawa wase</strain>
    </source>
</reference>